<evidence type="ECO:0000256" key="2">
    <source>
        <dbReference type="ARBA" id="ARBA00022649"/>
    </source>
</evidence>
<proteinExistence type="inferred from homology"/>
<dbReference type="NCBIfam" id="TIGR02385">
    <property type="entry name" value="RelE_StbE"/>
    <property type="match status" value="1"/>
</dbReference>
<dbReference type="PANTHER" id="PTHR33755">
    <property type="entry name" value="TOXIN PARE1-RELATED"/>
    <property type="match status" value="1"/>
</dbReference>
<accession>A0A0F9GQA9</accession>
<evidence type="ECO:0000256" key="1">
    <source>
        <dbReference type="ARBA" id="ARBA00006226"/>
    </source>
</evidence>
<dbReference type="Gene3D" id="3.30.2310.20">
    <property type="entry name" value="RelE-like"/>
    <property type="match status" value="1"/>
</dbReference>
<organism evidence="3">
    <name type="scientific">marine sediment metagenome</name>
    <dbReference type="NCBI Taxonomy" id="412755"/>
    <lineage>
        <taxon>unclassified sequences</taxon>
        <taxon>metagenomes</taxon>
        <taxon>ecological metagenomes</taxon>
    </lineage>
</organism>
<name>A0A0F9GQA9_9ZZZZ</name>
<gene>
    <name evidence="3" type="ORF">LCGC14_1799010</name>
</gene>
<comment type="similarity">
    <text evidence="1">Belongs to the RelE toxin family.</text>
</comment>
<evidence type="ECO:0000313" key="3">
    <source>
        <dbReference type="EMBL" id="KKM00979.1"/>
    </source>
</evidence>
<reference evidence="3" key="1">
    <citation type="journal article" date="2015" name="Nature">
        <title>Complex archaea that bridge the gap between prokaryotes and eukaryotes.</title>
        <authorList>
            <person name="Spang A."/>
            <person name="Saw J.H."/>
            <person name="Jorgensen S.L."/>
            <person name="Zaremba-Niedzwiedzka K."/>
            <person name="Martijn J."/>
            <person name="Lind A.E."/>
            <person name="van Eijk R."/>
            <person name="Schleper C."/>
            <person name="Guy L."/>
            <person name="Ettema T.J."/>
        </authorList>
    </citation>
    <scope>NUCLEOTIDE SEQUENCE</scope>
</reference>
<sequence length="94" mass="11244">MVEIEWSPTAENDLNELIDYIAQDSPHYASLFYEQVRKKVENLKQFPKLGRKTPELNNLNIRELNIGNYRLVYRIYEEKIQIIRIIHGSRILNI</sequence>
<dbReference type="InterPro" id="IPR035093">
    <property type="entry name" value="RelE/ParE_toxin_dom_sf"/>
</dbReference>
<dbReference type="PANTHER" id="PTHR33755:SF5">
    <property type="entry name" value="TYPE II TOXIN-ANTITOXIN SYSTEM RELE_PARE FAMILY TOXIN"/>
    <property type="match status" value="1"/>
</dbReference>
<dbReference type="Pfam" id="PF05016">
    <property type="entry name" value="ParE_toxin"/>
    <property type="match status" value="1"/>
</dbReference>
<dbReference type="EMBL" id="LAZR01017303">
    <property type="protein sequence ID" value="KKM00979.1"/>
    <property type="molecule type" value="Genomic_DNA"/>
</dbReference>
<dbReference type="InterPro" id="IPR051803">
    <property type="entry name" value="TA_system_RelE-like_toxin"/>
</dbReference>
<dbReference type="AlphaFoldDB" id="A0A0F9GQA9"/>
<keyword evidence="2" id="KW-1277">Toxin-antitoxin system</keyword>
<comment type="caution">
    <text evidence="3">The sequence shown here is derived from an EMBL/GenBank/DDBJ whole genome shotgun (WGS) entry which is preliminary data.</text>
</comment>
<protein>
    <recommendedName>
        <fullName evidence="4">Type II toxin-antitoxin system RelE/ParE family toxin</fullName>
    </recommendedName>
</protein>
<dbReference type="SUPFAM" id="SSF143011">
    <property type="entry name" value="RelE-like"/>
    <property type="match status" value="1"/>
</dbReference>
<dbReference type="InterPro" id="IPR007712">
    <property type="entry name" value="RelE/ParE_toxin"/>
</dbReference>
<evidence type="ECO:0008006" key="4">
    <source>
        <dbReference type="Google" id="ProtNLM"/>
    </source>
</evidence>